<keyword evidence="3" id="KW-1185">Reference proteome</keyword>
<feature type="compositionally biased region" description="Basic and acidic residues" evidence="1">
    <location>
        <begin position="198"/>
        <end position="209"/>
    </location>
</feature>
<dbReference type="PaxDb" id="3635-A0A1U8HTS3"/>
<sequence>MDPDRTMADDIESNALAPTKGAVPSDNQPPTCAISLLRDSAYYWWKTLVSVVPQERVTWEFFQEEFQKKYSSERFMDQKRKEFLDLKQGRMTVTEYEREFVRLSKYARVCVSSEAKMCRRFEDGLNEDIRLSVGALKLKEFVVLVDRACKAEELIKENKKIEAKTRDARKRNASKSFPSQSKKSRDAYSRSHVSTRHSYRDRIKQDSDFKSQATSVASMGNVKSSKLECQHCGRNHFDKCRMNDGSCFQRSSQDHFIKDCPKMIDKEKFQGTRPSGTNSKGRLQKNVGTGASSNNVTRDTIIRSKARALAKTYVIRACEDASSPDVITGELRNLPIVIFLMSAQKFLRKGCEAYFAFVMNKKESELKVESVPVVSEYVDVFPEELPGLPPIREVKFGIELILGTTPILIAPYQMTPIELKELKS</sequence>
<feature type="region of interest" description="Disordered" evidence="1">
    <location>
        <begin position="268"/>
        <end position="294"/>
    </location>
</feature>
<evidence type="ECO:0000259" key="2">
    <source>
        <dbReference type="Pfam" id="PF03732"/>
    </source>
</evidence>
<dbReference type="InterPro" id="IPR005162">
    <property type="entry name" value="Retrotrans_gag_dom"/>
</dbReference>
<accession>A0A1U8HTS3</accession>
<evidence type="ECO:0000313" key="3">
    <source>
        <dbReference type="Proteomes" id="UP000818029"/>
    </source>
</evidence>
<protein>
    <recommendedName>
        <fullName evidence="2">Retrotransposon gag domain-containing protein</fullName>
    </recommendedName>
</protein>
<feature type="domain" description="Retrotransposon gag" evidence="2">
    <location>
        <begin position="33"/>
        <end position="127"/>
    </location>
</feature>
<dbReference type="GeneID" id="107887617"/>
<dbReference type="Pfam" id="PF03732">
    <property type="entry name" value="Retrotrans_gag"/>
    <property type="match status" value="1"/>
</dbReference>
<dbReference type="RefSeq" id="XP_016667353.1">
    <property type="nucleotide sequence ID" value="XM_016811864.1"/>
</dbReference>
<feature type="region of interest" description="Disordered" evidence="1">
    <location>
        <begin position="1"/>
        <end position="28"/>
    </location>
</feature>
<proteinExistence type="predicted"/>
<feature type="region of interest" description="Disordered" evidence="1">
    <location>
        <begin position="162"/>
        <end position="215"/>
    </location>
</feature>
<dbReference type="KEGG" id="ghi:107887617"/>
<evidence type="ECO:0000313" key="4">
    <source>
        <dbReference type="RefSeq" id="XP_016667353.1"/>
    </source>
</evidence>
<gene>
    <name evidence="4" type="primary">LOC107887617</name>
</gene>
<reference evidence="4" key="2">
    <citation type="submission" date="2025-08" db="UniProtKB">
        <authorList>
            <consortium name="RefSeq"/>
        </authorList>
    </citation>
    <scope>IDENTIFICATION</scope>
</reference>
<feature type="compositionally biased region" description="Polar residues" evidence="1">
    <location>
        <begin position="272"/>
        <end position="294"/>
    </location>
</feature>
<organism evidence="3 4">
    <name type="scientific">Gossypium hirsutum</name>
    <name type="common">Upland cotton</name>
    <name type="synonym">Gossypium mexicanum</name>
    <dbReference type="NCBI Taxonomy" id="3635"/>
    <lineage>
        <taxon>Eukaryota</taxon>
        <taxon>Viridiplantae</taxon>
        <taxon>Streptophyta</taxon>
        <taxon>Embryophyta</taxon>
        <taxon>Tracheophyta</taxon>
        <taxon>Spermatophyta</taxon>
        <taxon>Magnoliopsida</taxon>
        <taxon>eudicotyledons</taxon>
        <taxon>Gunneridae</taxon>
        <taxon>Pentapetalae</taxon>
        <taxon>rosids</taxon>
        <taxon>malvids</taxon>
        <taxon>Malvales</taxon>
        <taxon>Malvaceae</taxon>
        <taxon>Malvoideae</taxon>
        <taxon>Gossypium</taxon>
    </lineage>
</organism>
<dbReference type="AlphaFoldDB" id="A0A1U8HTS3"/>
<dbReference type="STRING" id="3635.A0A1U8HTS3"/>
<dbReference type="Proteomes" id="UP000818029">
    <property type="component" value="Chromosome A03"/>
</dbReference>
<dbReference type="PANTHER" id="PTHR34482">
    <property type="entry name" value="DNA DAMAGE-INDUCIBLE PROTEIN 1-LIKE"/>
    <property type="match status" value="1"/>
</dbReference>
<evidence type="ECO:0000256" key="1">
    <source>
        <dbReference type="SAM" id="MobiDB-lite"/>
    </source>
</evidence>
<name>A0A1U8HTS3_GOSHI</name>
<dbReference type="PANTHER" id="PTHR34482:SF36">
    <property type="entry name" value="RETROTRANSPOSON GAG DOMAIN-CONTAINING PROTEIN"/>
    <property type="match status" value="1"/>
</dbReference>
<reference evidence="3" key="1">
    <citation type="journal article" date="2020" name="Nat. Genet.">
        <title>Genomic diversifications of five Gossypium allopolyploid species and their impact on cotton improvement.</title>
        <authorList>
            <person name="Chen Z.J."/>
            <person name="Sreedasyam A."/>
            <person name="Ando A."/>
            <person name="Song Q."/>
            <person name="De Santiago L.M."/>
            <person name="Hulse-Kemp A.M."/>
            <person name="Ding M."/>
            <person name="Ye W."/>
            <person name="Kirkbride R.C."/>
            <person name="Jenkins J."/>
            <person name="Plott C."/>
            <person name="Lovell J."/>
            <person name="Lin Y.M."/>
            <person name="Vaughn R."/>
            <person name="Liu B."/>
            <person name="Simpson S."/>
            <person name="Scheffler B.E."/>
            <person name="Wen L."/>
            <person name="Saski C.A."/>
            <person name="Grover C.E."/>
            <person name="Hu G."/>
            <person name="Conover J.L."/>
            <person name="Carlson J.W."/>
            <person name="Shu S."/>
            <person name="Boston L.B."/>
            <person name="Williams M."/>
            <person name="Peterson D.G."/>
            <person name="McGee K."/>
            <person name="Jones D.C."/>
            <person name="Wendel J.F."/>
            <person name="Stelly D.M."/>
            <person name="Grimwood J."/>
            <person name="Schmutz J."/>
        </authorList>
    </citation>
    <scope>NUCLEOTIDE SEQUENCE [LARGE SCALE GENOMIC DNA]</scope>
    <source>
        <strain evidence="3">cv. TM-1</strain>
    </source>
</reference>